<dbReference type="NCBIfam" id="TIGR00154">
    <property type="entry name" value="ispE"/>
    <property type="match status" value="1"/>
</dbReference>
<dbReference type="InterPro" id="IPR006204">
    <property type="entry name" value="GHMP_kinase_N_dom"/>
</dbReference>
<dbReference type="InterPro" id="IPR004424">
    <property type="entry name" value="IspE"/>
</dbReference>
<evidence type="ECO:0000256" key="7">
    <source>
        <dbReference type="ARBA" id="ARBA00022840"/>
    </source>
</evidence>
<dbReference type="EMBL" id="JBHSGU010000002">
    <property type="protein sequence ID" value="MFC4699693.1"/>
    <property type="molecule type" value="Genomic_DNA"/>
</dbReference>
<evidence type="ECO:0000313" key="14">
    <source>
        <dbReference type="Proteomes" id="UP001595897"/>
    </source>
</evidence>
<sequence length="302" mass="33108">MPPMIEALVNPPFNSREITWLPSPAKINLFLHICGRLPSGYHQLQSVFQLLDYGDKIGFRLNPNSERVKLYDNIDGVSEKDNLISKAAKALLAHRQNHQGIDIFVQKSLPMGGGIGGGSSNAATVLLTLNYLWQCDLSLQELAHIGLELGADVPVFVHGRSAFAEGVGERLAAIELEPQYYLVATPNVHVSTADIFAHKDLPRDSAPISAQQYSFATTRNDCELLVTTLHSQVANLLQWLIHYAPSRMTGTGASVFAIFNSKEQASKVLQQLPIDVKGFVAEGVNVSPLHQFFKENGIKIKA</sequence>
<proteinExistence type="inferred from homology"/>
<keyword evidence="8 10" id="KW-0414">Isoprene biosynthesis</keyword>
<comment type="function">
    <text evidence="10">Catalyzes the phosphorylation of the position 2 hydroxy group of 4-diphosphocytidyl-2C-methyl-D-erythritol.</text>
</comment>
<evidence type="ECO:0000259" key="11">
    <source>
        <dbReference type="Pfam" id="PF00288"/>
    </source>
</evidence>
<protein>
    <recommendedName>
        <fullName evidence="3 10">4-diphosphocytidyl-2-C-methyl-D-erythritol kinase</fullName>
        <shortName evidence="10">CMK</shortName>
        <ecNumber evidence="2 10">2.7.1.148</ecNumber>
    </recommendedName>
    <alternativeName>
        <fullName evidence="9 10">4-(cytidine-5'-diphospho)-2-C-methyl-D-erythritol kinase</fullName>
    </alternativeName>
</protein>
<organism evidence="13 14">
    <name type="scientific">Glaciecola siphonariae</name>
    <dbReference type="NCBI Taxonomy" id="521012"/>
    <lineage>
        <taxon>Bacteria</taxon>
        <taxon>Pseudomonadati</taxon>
        <taxon>Pseudomonadota</taxon>
        <taxon>Gammaproteobacteria</taxon>
        <taxon>Alteromonadales</taxon>
        <taxon>Alteromonadaceae</taxon>
        <taxon>Glaciecola</taxon>
    </lineage>
</organism>
<evidence type="ECO:0000256" key="8">
    <source>
        <dbReference type="ARBA" id="ARBA00023229"/>
    </source>
</evidence>
<dbReference type="Gene3D" id="3.30.70.890">
    <property type="entry name" value="GHMP kinase, C-terminal domain"/>
    <property type="match status" value="1"/>
</dbReference>
<evidence type="ECO:0000256" key="2">
    <source>
        <dbReference type="ARBA" id="ARBA00012052"/>
    </source>
</evidence>
<evidence type="ECO:0000256" key="9">
    <source>
        <dbReference type="ARBA" id="ARBA00032554"/>
    </source>
</evidence>
<comment type="pathway">
    <text evidence="10">Isoprenoid biosynthesis; isopentenyl diphosphate biosynthesis via DXP pathway; isopentenyl diphosphate from 1-deoxy-D-xylulose 5-phosphate: step 3/6.</text>
</comment>
<keyword evidence="7 10" id="KW-0067">ATP-binding</keyword>
<evidence type="ECO:0000256" key="5">
    <source>
        <dbReference type="ARBA" id="ARBA00022741"/>
    </source>
</evidence>
<evidence type="ECO:0000256" key="3">
    <source>
        <dbReference type="ARBA" id="ARBA00017473"/>
    </source>
</evidence>
<dbReference type="InterPro" id="IPR020568">
    <property type="entry name" value="Ribosomal_Su5_D2-typ_SF"/>
</dbReference>
<dbReference type="EC" id="2.7.1.148" evidence="2 10"/>
<dbReference type="GO" id="GO:0050515">
    <property type="term" value="F:4-(cytidine 5'-diphospho)-2-C-methyl-D-erythritol kinase activity"/>
    <property type="evidence" value="ECO:0007669"/>
    <property type="project" value="UniProtKB-EC"/>
</dbReference>
<keyword evidence="5 10" id="KW-0547">Nucleotide-binding</keyword>
<dbReference type="Pfam" id="PF08544">
    <property type="entry name" value="GHMP_kinases_C"/>
    <property type="match status" value="1"/>
</dbReference>
<dbReference type="InterPro" id="IPR013750">
    <property type="entry name" value="GHMP_kinase_C_dom"/>
</dbReference>
<dbReference type="InterPro" id="IPR014721">
    <property type="entry name" value="Ribsml_uS5_D2-typ_fold_subgr"/>
</dbReference>
<dbReference type="SUPFAM" id="SSF55060">
    <property type="entry name" value="GHMP Kinase, C-terminal domain"/>
    <property type="match status" value="1"/>
</dbReference>
<dbReference type="Pfam" id="PF00288">
    <property type="entry name" value="GHMP_kinases_N"/>
    <property type="match status" value="1"/>
</dbReference>
<name>A0ABV9LW75_9ALTE</name>
<dbReference type="SUPFAM" id="SSF54211">
    <property type="entry name" value="Ribosomal protein S5 domain 2-like"/>
    <property type="match status" value="1"/>
</dbReference>
<dbReference type="HAMAP" id="MF_00061">
    <property type="entry name" value="IspE"/>
    <property type="match status" value="1"/>
</dbReference>
<keyword evidence="14" id="KW-1185">Reference proteome</keyword>
<keyword evidence="6 10" id="KW-0418">Kinase</keyword>
<dbReference type="Gene3D" id="3.30.230.10">
    <property type="match status" value="1"/>
</dbReference>
<reference evidence="14" key="1">
    <citation type="journal article" date="2019" name="Int. J. Syst. Evol. Microbiol.">
        <title>The Global Catalogue of Microorganisms (GCM) 10K type strain sequencing project: providing services to taxonomists for standard genome sequencing and annotation.</title>
        <authorList>
            <consortium name="The Broad Institute Genomics Platform"/>
            <consortium name="The Broad Institute Genome Sequencing Center for Infectious Disease"/>
            <person name="Wu L."/>
            <person name="Ma J."/>
        </authorList>
    </citation>
    <scope>NUCLEOTIDE SEQUENCE [LARGE SCALE GENOMIC DNA]</scope>
    <source>
        <strain evidence="14">KACC 12507</strain>
    </source>
</reference>
<dbReference type="PANTHER" id="PTHR43527">
    <property type="entry name" value="4-DIPHOSPHOCYTIDYL-2-C-METHYL-D-ERYTHRITOL KINASE, CHLOROPLASTIC"/>
    <property type="match status" value="1"/>
</dbReference>
<dbReference type="InterPro" id="IPR036554">
    <property type="entry name" value="GHMP_kinase_C_sf"/>
</dbReference>
<dbReference type="PANTHER" id="PTHR43527:SF2">
    <property type="entry name" value="4-DIPHOSPHOCYTIDYL-2-C-METHYL-D-ERYTHRITOL KINASE, CHLOROPLASTIC"/>
    <property type="match status" value="1"/>
</dbReference>
<feature type="domain" description="GHMP kinase C-terminal" evidence="12">
    <location>
        <begin position="219"/>
        <end position="273"/>
    </location>
</feature>
<comment type="caution">
    <text evidence="13">The sequence shown here is derived from an EMBL/GenBank/DDBJ whole genome shotgun (WGS) entry which is preliminary data.</text>
</comment>
<keyword evidence="4 10" id="KW-0808">Transferase</keyword>
<evidence type="ECO:0000256" key="4">
    <source>
        <dbReference type="ARBA" id="ARBA00022679"/>
    </source>
</evidence>
<feature type="binding site" evidence="10">
    <location>
        <begin position="110"/>
        <end position="120"/>
    </location>
    <ligand>
        <name>ATP</name>
        <dbReference type="ChEBI" id="CHEBI:30616"/>
    </ligand>
</feature>
<feature type="active site" evidence="10">
    <location>
        <position position="152"/>
    </location>
</feature>
<comment type="similarity">
    <text evidence="1 10">Belongs to the GHMP kinase family. IspE subfamily.</text>
</comment>
<dbReference type="PIRSF" id="PIRSF010376">
    <property type="entry name" value="IspE"/>
    <property type="match status" value="1"/>
</dbReference>
<evidence type="ECO:0000256" key="1">
    <source>
        <dbReference type="ARBA" id="ARBA00009684"/>
    </source>
</evidence>
<feature type="domain" description="GHMP kinase N-terminal" evidence="11">
    <location>
        <begin position="82"/>
        <end position="159"/>
    </location>
</feature>
<evidence type="ECO:0000256" key="10">
    <source>
        <dbReference type="HAMAP-Rule" id="MF_00061"/>
    </source>
</evidence>
<dbReference type="RefSeq" id="WP_382406453.1">
    <property type="nucleotide sequence ID" value="NZ_JBHSGU010000002.1"/>
</dbReference>
<evidence type="ECO:0000313" key="13">
    <source>
        <dbReference type="EMBL" id="MFC4699693.1"/>
    </source>
</evidence>
<accession>A0ABV9LW75</accession>
<feature type="active site" evidence="10">
    <location>
        <position position="26"/>
    </location>
</feature>
<gene>
    <name evidence="10 13" type="primary">ispE</name>
    <name evidence="13" type="ORF">ACFO4O_05920</name>
</gene>
<comment type="catalytic activity">
    <reaction evidence="10">
        <text>4-CDP-2-C-methyl-D-erythritol + ATP = 4-CDP-2-C-methyl-D-erythritol 2-phosphate + ADP + H(+)</text>
        <dbReference type="Rhea" id="RHEA:18437"/>
        <dbReference type="ChEBI" id="CHEBI:15378"/>
        <dbReference type="ChEBI" id="CHEBI:30616"/>
        <dbReference type="ChEBI" id="CHEBI:57823"/>
        <dbReference type="ChEBI" id="CHEBI:57919"/>
        <dbReference type="ChEBI" id="CHEBI:456216"/>
        <dbReference type="EC" id="2.7.1.148"/>
    </reaction>
</comment>
<dbReference type="Proteomes" id="UP001595897">
    <property type="component" value="Unassembled WGS sequence"/>
</dbReference>
<evidence type="ECO:0000259" key="12">
    <source>
        <dbReference type="Pfam" id="PF08544"/>
    </source>
</evidence>
<evidence type="ECO:0000256" key="6">
    <source>
        <dbReference type="ARBA" id="ARBA00022777"/>
    </source>
</evidence>